<dbReference type="InterPro" id="IPR035965">
    <property type="entry name" value="PAS-like_dom_sf"/>
</dbReference>
<dbReference type="CDD" id="cd00082">
    <property type="entry name" value="HisKA"/>
    <property type="match status" value="1"/>
</dbReference>
<dbReference type="PROSITE" id="PS50112">
    <property type="entry name" value="PAS"/>
    <property type="match status" value="1"/>
</dbReference>
<dbReference type="CDD" id="cd00075">
    <property type="entry name" value="HATPase"/>
    <property type="match status" value="1"/>
</dbReference>
<organism evidence="16 17">
    <name type="scientific">Enterococcus asini</name>
    <dbReference type="NCBI Taxonomy" id="57732"/>
    <lineage>
        <taxon>Bacteria</taxon>
        <taxon>Bacillati</taxon>
        <taxon>Bacillota</taxon>
        <taxon>Bacilli</taxon>
        <taxon>Lactobacillales</taxon>
        <taxon>Enterococcaceae</taxon>
        <taxon>Enterococcus</taxon>
    </lineage>
</organism>
<dbReference type="PANTHER" id="PTHR45453">
    <property type="entry name" value="PHOSPHATE REGULON SENSOR PROTEIN PHOR"/>
    <property type="match status" value="1"/>
</dbReference>
<keyword evidence="13" id="KW-0812">Transmembrane</keyword>
<dbReference type="GO" id="GO:0004721">
    <property type="term" value="F:phosphoprotein phosphatase activity"/>
    <property type="evidence" value="ECO:0007669"/>
    <property type="project" value="TreeGrafter"/>
</dbReference>
<dbReference type="InterPro" id="IPR000014">
    <property type="entry name" value="PAS"/>
</dbReference>
<dbReference type="FunFam" id="3.30.565.10:FF:000023">
    <property type="entry name" value="PAS domain-containing sensor histidine kinase"/>
    <property type="match status" value="1"/>
</dbReference>
<gene>
    <name evidence="16" type="ORF">P7H43_01110</name>
</gene>
<dbReference type="InterPro" id="IPR003594">
    <property type="entry name" value="HATPase_dom"/>
</dbReference>
<evidence type="ECO:0000256" key="3">
    <source>
        <dbReference type="ARBA" id="ARBA00004314"/>
    </source>
</evidence>
<comment type="catalytic activity">
    <reaction evidence="1">
        <text>ATP + protein L-histidine = ADP + protein N-phospho-L-histidine.</text>
        <dbReference type="EC" id="2.7.13.3"/>
    </reaction>
</comment>
<name>A0AAW8TWM4_9ENTE</name>
<dbReference type="EMBL" id="JARQBJ010000001">
    <property type="protein sequence ID" value="MDT2809091.1"/>
    <property type="molecule type" value="Genomic_DNA"/>
</dbReference>
<feature type="domain" description="Histidine kinase" evidence="14">
    <location>
        <begin position="361"/>
        <end position="578"/>
    </location>
</feature>
<evidence type="ECO:0000259" key="15">
    <source>
        <dbReference type="PROSITE" id="PS50112"/>
    </source>
</evidence>
<dbReference type="SMART" id="SM00388">
    <property type="entry name" value="HisKA"/>
    <property type="match status" value="1"/>
</dbReference>
<dbReference type="GO" id="GO:0005524">
    <property type="term" value="F:ATP binding"/>
    <property type="evidence" value="ECO:0007669"/>
    <property type="project" value="UniProtKB-KW"/>
</dbReference>
<dbReference type="Pfam" id="PF02518">
    <property type="entry name" value="HATPase_c"/>
    <property type="match status" value="1"/>
</dbReference>
<keyword evidence="11" id="KW-0902">Two-component regulatory system</keyword>
<keyword evidence="5" id="KW-1003">Cell membrane</keyword>
<protein>
    <recommendedName>
        <fullName evidence="4">histidine kinase</fullName>
        <ecNumber evidence="4">2.7.13.3</ecNumber>
    </recommendedName>
</protein>
<dbReference type="PROSITE" id="PS50109">
    <property type="entry name" value="HIS_KIN"/>
    <property type="match status" value="1"/>
</dbReference>
<dbReference type="InterPro" id="IPR050351">
    <property type="entry name" value="BphY/WalK/GraS-like"/>
</dbReference>
<evidence type="ECO:0000256" key="10">
    <source>
        <dbReference type="ARBA" id="ARBA00022840"/>
    </source>
</evidence>
<reference evidence="16" key="1">
    <citation type="submission" date="2023-03" db="EMBL/GenBank/DDBJ databases">
        <authorList>
            <person name="Shen W."/>
            <person name="Cai J."/>
        </authorList>
    </citation>
    <scope>NUCLEOTIDE SEQUENCE</scope>
    <source>
        <strain evidence="16">B226-2</strain>
    </source>
</reference>
<dbReference type="InterPro" id="IPR036890">
    <property type="entry name" value="HATPase_C_sf"/>
</dbReference>
<dbReference type="Gene3D" id="3.30.565.10">
    <property type="entry name" value="Histidine kinase-like ATPase, C-terminal domain"/>
    <property type="match status" value="1"/>
</dbReference>
<keyword evidence="7" id="KW-0808">Transferase</keyword>
<proteinExistence type="predicted"/>
<keyword evidence="6" id="KW-0597">Phosphoprotein</keyword>
<dbReference type="RefSeq" id="WP_311834849.1">
    <property type="nucleotide sequence ID" value="NZ_JARQBJ010000001.1"/>
</dbReference>
<dbReference type="InterPro" id="IPR036097">
    <property type="entry name" value="HisK_dim/P_sf"/>
</dbReference>
<comment type="subcellular location">
    <subcellularLocation>
        <location evidence="2">Cell membrane</location>
    </subcellularLocation>
    <subcellularLocation>
        <location evidence="3">Membrane raft</location>
        <topology evidence="3">Multi-pass membrane protein</topology>
    </subcellularLocation>
</comment>
<feature type="transmembrane region" description="Helical" evidence="13">
    <location>
        <begin position="165"/>
        <end position="183"/>
    </location>
</feature>
<keyword evidence="12 13" id="KW-0472">Membrane</keyword>
<dbReference type="SUPFAM" id="SSF55874">
    <property type="entry name" value="ATPase domain of HSP90 chaperone/DNA topoisomerase II/histidine kinase"/>
    <property type="match status" value="1"/>
</dbReference>
<keyword evidence="9" id="KW-0418">Kinase</keyword>
<feature type="transmembrane region" description="Helical" evidence="13">
    <location>
        <begin position="9"/>
        <end position="30"/>
    </location>
</feature>
<evidence type="ECO:0000256" key="6">
    <source>
        <dbReference type="ARBA" id="ARBA00022553"/>
    </source>
</evidence>
<dbReference type="CDD" id="cd00130">
    <property type="entry name" value="PAS"/>
    <property type="match status" value="1"/>
</dbReference>
<dbReference type="InterPro" id="IPR004358">
    <property type="entry name" value="Sig_transdc_His_kin-like_C"/>
</dbReference>
<dbReference type="GO" id="GO:0005886">
    <property type="term" value="C:plasma membrane"/>
    <property type="evidence" value="ECO:0007669"/>
    <property type="project" value="UniProtKB-SubCell"/>
</dbReference>
<evidence type="ECO:0000256" key="12">
    <source>
        <dbReference type="ARBA" id="ARBA00023136"/>
    </source>
</evidence>
<feature type="domain" description="PAS" evidence="15">
    <location>
        <begin position="241"/>
        <end position="281"/>
    </location>
</feature>
<dbReference type="SUPFAM" id="SSF55785">
    <property type="entry name" value="PYP-like sensor domain (PAS domain)"/>
    <property type="match status" value="1"/>
</dbReference>
<accession>A0AAW8TWM4</accession>
<evidence type="ECO:0000256" key="1">
    <source>
        <dbReference type="ARBA" id="ARBA00000085"/>
    </source>
</evidence>
<evidence type="ECO:0000256" key="4">
    <source>
        <dbReference type="ARBA" id="ARBA00012438"/>
    </source>
</evidence>
<evidence type="ECO:0000256" key="9">
    <source>
        <dbReference type="ARBA" id="ARBA00022777"/>
    </source>
</evidence>
<dbReference type="PRINTS" id="PR00344">
    <property type="entry name" value="BCTRLSENSOR"/>
</dbReference>
<evidence type="ECO:0000256" key="2">
    <source>
        <dbReference type="ARBA" id="ARBA00004236"/>
    </source>
</evidence>
<evidence type="ECO:0000259" key="14">
    <source>
        <dbReference type="PROSITE" id="PS50109"/>
    </source>
</evidence>
<dbReference type="GO" id="GO:0000155">
    <property type="term" value="F:phosphorelay sensor kinase activity"/>
    <property type="evidence" value="ECO:0007669"/>
    <property type="project" value="InterPro"/>
</dbReference>
<comment type="caution">
    <text evidence="16">The sequence shown here is derived from an EMBL/GenBank/DDBJ whole genome shotgun (WGS) entry which is preliminary data.</text>
</comment>
<dbReference type="Proteomes" id="UP001256711">
    <property type="component" value="Unassembled WGS sequence"/>
</dbReference>
<keyword evidence="13" id="KW-1133">Transmembrane helix</keyword>
<dbReference type="Gene3D" id="3.30.450.20">
    <property type="entry name" value="PAS domain"/>
    <property type="match status" value="2"/>
</dbReference>
<dbReference type="SMART" id="SM00091">
    <property type="entry name" value="PAS"/>
    <property type="match status" value="1"/>
</dbReference>
<dbReference type="PANTHER" id="PTHR45453:SF1">
    <property type="entry name" value="PHOSPHATE REGULON SENSOR PROTEIN PHOR"/>
    <property type="match status" value="1"/>
</dbReference>
<evidence type="ECO:0000313" key="17">
    <source>
        <dbReference type="Proteomes" id="UP001256711"/>
    </source>
</evidence>
<dbReference type="SMART" id="SM00387">
    <property type="entry name" value="HATPase_c"/>
    <property type="match status" value="1"/>
</dbReference>
<sequence>MKKQLGEYLGWLAVLLVIFIGAWQLIAGFYHNQVVSQQQDYLEKKAALLLNVTKDDSLAELAQVSQQYVANSEERITILDAGGAIVADTTDASLTGTRSNRPEIKTILQGGKLGVALRHSATLKKELLYVATPIIQDQKIKGILRIAEPTANFLNSAAQVRRSIFLVYSLLCLLITLVVLHFLRQKNRPMEKILPVLKKMVAQPEKTELILQTSPQWQELYQTVNQLSEQLSETYQAYTATESQLHTLLDELMIGVFLLDENHQLLMINPAMKQQLGLPQELALPENLASVIRDPGLIQAIYRVTPTTPVLHEEFQLKIPNKRVLDLNLHLFVEQKQLLGISYDLSRVRQLEKMQKDFVGNVSHELKTPVTSLIGFTETLLDGAMEDPTITREFLTIMEKDAHRLERLIQEIIQLSKTDEAQTYEWQDLDLAALYQQLSQSFQHLLQEKQLDLKIEMLQPINWRTVRELFYPIVKNLVENALQYSPENSQVSLRSQIRPDGQLEIQVSDHGIGIDQEDQKRIFERFYRVDKARARNSGGTGLGLAIVKDYTEKLGGHLTLDSHPKVGSTFTVILPPEDK</sequence>
<dbReference type="GO" id="GO:0016036">
    <property type="term" value="P:cellular response to phosphate starvation"/>
    <property type="evidence" value="ECO:0007669"/>
    <property type="project" value="TreeGrafter"/>
</dbReference>
<evidence type="ECO:0000256" key="8">
    <source>
        <dbReference type="ARBA" id="ARBA00022741"/>
    </source>
</evidence>
<keyword evidence="8" id="KW-0547">Nucleotide-binding</keyword>
<evidence type="ECO:0000256" key="7">
    <source>
        <dbReference type="ARBA" id="ARBA00022679"/>
    </source>
</evidence>
<evidence type="ECO:0000313" key="16">
    <source>
        <dbReference type="EMBL" id="MDT2809091.1"/>
    </source>
</evidence>
<evidence type="ECO:0000256" key="13">
    <source>
        <dbReference type="SAM" id="Phobius"/>
    </source>
</evidence>
<keyword evidence="10 16" id="KW-0067">ATP-binding</keyword>
<evidence type="ECO:0000256" key="11">
    <source>
        <dbReference type="ARBA" id="ARBA00023012"/>
    </source>
</evidence>
<dbReference type="Pfam" id="PF00512">
    <property type="entry name" value="HisKA"/>
    <property type="match status" value="1"/>
</dbReference>
<evidence type="ECO:0000256" key="5">
    <source>
        <dbReference type="ARBA" id="ARBA00022475"/>
    </source>
</evidence>
<dbReference type="FunFam" id="1.10.287.130:FF:000001">
    <property type="entry name" value="Two-component sensor histidine kinase"/>
    <property type="match status" value="1"/>
</dbReference>
<dbReference type="GO" id="GO:0045121">
    <property type="term" value="C:membrane raft"/>
    <property type="evidence" value="ECO:0007669"/>
    <property type="project" value="UniProtKB-SubCell"/>
</dbReference>
<dbReference type="InterPro" id="IPR005467">
    <property type="entry name" value="His_kinase_dom"/>
</dbReference>
<dbReference type="EC" id="2.7.13.3" evidence="4"/>
<dbReference type="Gene3D" id="1.10.287.130">
    <property type="match status" value="1"/>
</dbReference>
<dbReference type="InterPro" id="IPR003661">
    <property type="entry name" value="HisK_dim/P_dom"/>
</dbReference>
<dbReference type="SUPFAM" id="SSF47384">
    <property type="entry name" value="Homodimeric domain of signal transducing histidine kinase"/>
    <property type="match status" value="1"/>
</dbReference>
<dbReference type="AlphaFoldDB" id="A0AAW8TWM4"/>